<dbReference type="KEGG" id="fri:FraEuI1c_5094"/>
<evidence type="ECO:0000256" key="2">
    <source>
        <dbReference type="ARBA" id="ARBA00022630"/>
    </source>
</evidence>
<dbReference type="InterPro" id="IPR013107">
    <property type="entry name" value="Acyl-CoA_DH_C"/>
</dbReference>
<evidence type="ECO:0000259" key="16">
    <source>
        <dbReference type="Pfam" id="PF08028"/>
    </source>
</evidence>
<comment type="similarity">
    <text evidence="8">Belongs to the DszC flavin monooxygenase family.</text>
</comment>
<dbReference type="AlphaFoldDB" id="E3J4G4"/>
<comment type="catalytic activity">
    <reaction evidence="12">
        <text>dibenzothiophene 5-oxide + FMNH2 + O2 = dibenzothiophene 5,5-dioxide + FMN + H2O + H(+)</text>
        <dbReference type="Rhea" id="RHEA:49080"/>
        <dbReference type="ChEBI" id="CHEBI:15377"/>
        <dbReference type="ChEBI" id="CHEBI:15378"/>
        <dbReference type="ChEBI" id="CHEBI:15379"/>
        <dbReference type="ChEBI" id="CHEBI:23683"/>
        <dbReference type="ChEBI" id="CHEBI:57618"/>
        <dbReference type="ChEBI" id="CHEBI:58210"/>
        <dbReference type="ChEBI" id="CHEBI:90356"/>
    </reaction>
</comment>
<keyword evidence="18" id="KW-1185">Reference proteome</keyword>
<dbReference type="GO" id="GO:0006552">
    <property type="term" value="P:L-leucine catabolic process"/>
    <property type="evidence" value="ECO:0007669"/>
    <property type="project" value="TreeGrafter"/>
</dbReference>
<dbReference type="GO" id="GO:0004497">
    <property type="term" value="F:monooxygenase activity"/>
    <property type="evidence" value="ECO:0007669"/>
    <property type="project" value="UniProtKB-KW"/>
</dbReference>
<evidence type="ECO:0000256" key="5">
    <source>
        <dbReference type="ARBA" id="ARBA00023002"/>
    </source>
</evidence>
<evidence type="ECO:0000259" key="14">
    <source>
        <dbReference type="Pfam" id="PF02770"/>
    </source>
</evidence>
<dbReference type="InterPro" id="IPR037069">
    <property type="entry name" value="AcylCoA_DH/ox_N_sf"/>
</dbReference>
<dbReference type="GO" id="GO:0005737">
    <property type="term" value="C:cytoplasm"/>
    <property type="evidence" value="ECO:0007669"/>
    <property type="project" value="UniProtKB-SubCell"/>
</dbReference>
<accession>E3J4G4</accession>
<evidence type="ECO:0000256" key="4">
    <source>
        <dbReference type="ARBA" id="ARBA00022741"/>
    </source>
</evidence>
<evidence type="ECO:0000256" key="11">
    <source>
        <dbReference type="ARBA" id="ARBA00047859"/>
    </source>
</evidence>
<gene>
    <name evidence="17" type="ordered locus">FraEuI1c_5094</name>
</gene>
<keyword evidence="6" id="KW-0503">Monooxygenase</keyword>
<evidence type="ECO:0000256" key="10">
    <source>
        <dbReference type="ARBA" id="ARBA00034345"/>
    </source>
</evidence>
<dbReference type="InterPro" id="IPR036250">
    <property type="entry name" value="AcylCo_DH-like_C"/>
</dbReference>
<dbReference type="PIRSF" id="PIRSF016578">
    <property type="entry name" value="HsaA"/>
    <property type="match status" value="1"/>
</dbReference>
<evidence type="ECO:0000256" key="7">
    <source>
        <dbReference type="ARBA" id="ARBA00034307"/>
    </source>
</evidence>
<organism evidence="17 18">
    <name type="scientific">Pseudofrankia inefficax (strain DSM 45817 / CECT 9037 / DDB 130130 / EuI1c)</name>
    <name type="common">Frankia inefficax</name>
    <dbReference type="NCBI Taxonomy" id="298654"/>
    <lineage>
        <taxon>Bacteria</taxon>
        <taxon>Bacillati</taxon>
        <taxon>Actinomycetota</taxon>
        <taxon>Actinomycetes</taxon>
        <taxon>Frankiales</taxon>
        <taxon>Frankiaceae</taxon>
        <taxon>Pseudofrankia</taxon>
    </lineage>
</organism>
<dbReference type="InterPro" id="IPR009100">
    <property type="entry name" value="AcylCoA_DH/oxidase_NM_dom_sf"/>
</dbReference>
<evidence type="ECO:0000256" key="12">
    <source>
        <dbReference type="ARBA" id="ARBA00048445"/>
    </source>
</evidence>
<sequence>MPVMTDTPADGLLTSTATTASAEAEAQAGAGTSAPAGLLGALLPAQRWTPTEASLLARLDLVAETELAPLAAANDAAGRYPTESMAALRAAGLTAVSVPVDLGGPGVSHRFFLEALVRLAAVDSAVAQVWKVHDELTREILVYCPEAVRPWLAGELLAGKLLGLAVAESGRTAADPWKTVVTTADDGRRVINGTKIYTTGAAEADYVATWAFDPVAGAGDPFLGFALTLVPAGTPGLTVHRDWDALGQRATDSGTITFADVTVDPDLVGSVPGRAPLPQNSLRYQAGFAAALLGIGLGGVKAASGFVAESARPWVTAGVARAADDPMVRRLTGELATDLAAAYALTLATGDLLDAFERGELDRTTLAIPIYAAKAAASRAAVRATSEIYALMGTRSTSSGHGLDRYWRNARTLSLHDPVDWKHAELGQYLLTGQPPEPGVYT</sequence>
<comment type="catalytic activity">
    <reaction evidence="11">
        <text>dibenzothiophene + FMNH2 + O2 = dibenzothiophene 5-oxide + FMN + H2O + H(+)</text>
        <dbReference type="Rhea" id="RHEA:49076"/>
        <dbReference type="ChEBI" id="CHEBI:15377"/>
        <dbReference type="ChEBI" id="CHEBI:15378"/>
        <dbReference type="ChEBI" id="CHEBI:15379"/>
        <dbReference type="ChEBI" id="CHEBI:23681"/>
        <dbReference type="ChEBI" id="CHEBI:23683"/>
        <dbReference type="ChEBI" id="CHEBI:57618"/>
        <dbReference type="ChEBI" id="CHEBI:58210"/>
    </reaction>
</comment>
<evidence type="ECO:0000256" key="13">
    <source>
        <dbReference type="ARBA" id="ARBA00049456"/>
    </source>
</evidence>
<comment type="subcellular location">
    <subcellularLocation>
        <location evidence="1">Cytoplasm</location>
    </subcellularLocation>
</comment>
<dbReference type="Pfam" id="PF08028">
    <property type="entry name" value="Acyl-CoA_dh_2"/>
    <property type="match status" value="1"/>
</dbReference>
<evidence type="ECO:0000256" key="8">
    <source>
        <dbReference type="ARBA" id="ARBA00034317"/>
    </source>
</evidence>
<dbReference type="InParanoid" id="E3J4G4"/>
<comment type="catalytic activity">
    <reaction evidence="13">
        <text>dibenzothiophene + 2 FMNH2 + 2 O2 = dibenzothiophene 5,5-dioxide + 2 FMN + 2 H2O + 2 H(+)</text>
        <dbReference type="Rhea" id="RHEA:49072"/>
        <dbReference type="ChEBI" id="CHEBI:15377"/>
        <dbReference type="ChEBI" id="CHEBI:15378"/>
        <dbReference type="ChEBI" id="CHEBI:15379"/>
        <dbReference type="ChEBI" id="CHEBI:23681"/>
        <dbReference type="ChEBI" id="CHEBI:57618"/>
        <dbReference type="ChEBI" id="CHEBI:58210"/>
        <dbReference type="ChEBI" id="CHEBI:90356"/>
        <dbReference type="EC" id="1.14.14.21"/>
    </reaction>
</comment>
<protein>
    <recommendedName>
        <fullName evidence="10">Dibenzothiophene monooxygenase</fullName>
        <ecNumber evidence="9">1.14.14.21</ecNumber>
    </recommendedName>
</protein>
<evidence type="ECO:0000256" key="3">
    <source>
        <dbReference type="ARBA" id="ARBA00022643"/>
    </source>
</evidence>
<dbReference type="Proteomes" id="UP000002484">
    <property type="component" value="Chromosome"/>
</dbReference>
<reference evidence="17 18" key="1">
    <citation type="submission" date="2010-10" db="EMBL/GenBank/DDBJ databases">
        <title>Complete sequence of Frankia sp. EuI1c.</title>
        <authorList>
            <consortium name="US DOE Joint Genome Institute"/>
            <person name="Lucas S."/>
            <person name="Copeland A."/>
            <person name="Lapidus A."/>
            <person name="Cheng J.-F."/>
            <person name="Bruce D."/>
            <person name="Goodwin L."/>
            <person name="Pitluck S."/>
            <person name="Chertkov O."/>
            <person name="Detter J.C."/>
            <person name="Han C."/>
            <person name="Tapia R."/>
            <person name="Land M."/>
            <person name="Hauser L."/>
            <person name="Jeffries C."/>
            <person name="Kyrpides N."/>
            <person name="Ivanova N."/>
            <person name="Mikhailova N."/>
            <person name="Beauchemin N."/>
            <person name="Sen A."/>
            <person name="Sur S.A."/>
            <person name="Gtari M."/>
            <person name="Wall L."/>
            <person name="Tisa L."/>
            <person name="Woyke T."/>
        </authorList>
    </citation>
    <scope>NUCLEOTIDE SEQUENCE [LARGE SCALE GENOMIC DNA]</scope>
    <source>
        <strain evidence="18">DSM 45817 / CECT 9037 / EuI1c</strain>
    </source>
</reference>
<dbReference type="Gene3D" id="1.10.540.10">
    <property type="entry name" value="Acyl-CoA dehydrogenase/oxidase, N-terminal domain"/>
    <property type="match status" value="1"/>
</dbReference>
<keyword evidence="2" id="KW-0285">Flavoprotein</keyword>
<dbReference type="InterPro" id="IPR006091">
    <property type="entry name" value="Acyl-CoA_Oxase/DH_mid-dom"/>
</dbReference>
<keyword evidence="4" id="KW-0547">Nucleotide-binding</keyword>
<dbReference type="STRING" id="298654.FraEuI1c_5094"/>
<dbReference type="Pfam" id="PF02771">
    <property type="entry name" value="Acyl-CoA_dh_N"/>
    <property type="match status" value="1"/>
</dbReference>
<feature type="domain" description="Acyl-CoA dehydrogenase C-terminal" evidence="16">
    <location>
        <begin position="287"/>
        <end position="419"/>
    </location>
</feature>
<keyword evidence="5" id="KW-0560">Oxidoreductase</keyword>
<feature type="domain" description="Acyl-CoA dehydrogenase/oxidase N-terminal" evidence="15">
    <location>
        <begin position="51"/>
        <end position="149"/>
    </location>
</feature>
<proteinExistence type="inferred from homology"/>
<evidence type="ECO:0000256" key="1">
    <source>
        <dbReference type="ARBA" id="ARBA00004496"/>
    </source>
</evidence>
<dbReference type="SUPFAM" id="SSF56645">
    <property type="entry name" value="Acyl-CoA dehydrogenase NM domain-like"/>
    <property type="match status" value="1"/>
</dbReference>
<evidence type="ECO:0000313" key="18">
    <source>
        <dbReference type="Proteomes" id="UP000002484"/>
    </source>
</evidence>
<evidence type="ECO:0000256" key="6">
    <source>
        <dbReference type="ARBA" id="ARBA00023033"/>
    </source>
</evidence>
<dbReference type="GO" id="GO:0008470">
    <property type="term" value="F:3-methylbutanoyl-CoA dehydrogenase activity"/>
    <property type="evidence" value="ECO:0007669"/>
    <property type="project" value="TreeGrafter"/>
</dbReference>
<dbReference type="PANTHER" id="PTHR43884:SF12">
    <property type="entry name" value="ISOVALERYL-COA DEHYDROGENASE, MITOCHONDRIAL-RELATED"/>
    <property type="match status" value="1"/>
</dbReference>
<dbReference type="InterPro" id="IPR013786">
    <property type="entry name" value="AcylCoA_DH/ox_N"/>
</dbReference>
<dbReference type="EC" id="1.14.14.21" evidence="9"/>
<feature type="domain" description="Acyl-CoA oxidase/dehydrogenase middle" evidence="14">
    <location>
        <begin position="177"/>
        <end position="261"/>
    </location>
</feature>
<dbReference type="GO" id="GO:0050660">
    <property type="term" value="F:flavin adenine dinucleotide binding"/>
    <property type="evidence" value="ECO:0007669"/>
    <property type="project" value="InterPro"/>
</dbReference>
<dbReference type="eggNOG" id="COG1960">
    <property type="taxonomic scope" value="Bacteria"/>
</dbReference>
<keyword evidence="3" id="KW-0288">FMN</keyword>
<dbReference type="SUPFAM" id="SSF47203">
    <property type="entry name" value="Acyl-CoA dehydrogenase C-terminal domain-like"/>
    <property type="match status" value="1"/>
</dbReference>
<dbReference type="InterPro" id="IPR046373">
    <property type="entry name" value="Acyl-CoA_Oxase/DH_mid-dom_sf"/>
</dbReference>
<dbReference type="OrthoDB" id="571684at2"/>
<comment type="pathway">
    <text evidence="7">Sulfur metabolism; dibenzothiophene degradation.</text>
</comment>
<name>E3J4G4_PSEI1</name>
<dbReference type="HOGENOM" id="CLU_018204_10_0_11"/>
<dbReference type="Gene3D" id="1.20.140.10">
    <property type="entry name" value="Butyryl-CoA Dehydrogenase, subunit A, domain 3"/>
    <property type="match status" value="1"/>
</dbReference>
<dbReference type="EMBL" id="CP002299">
    <property type="protein sequence ID" value="ADP83083.1"/>
    <property type="molecule type" value="Genomic_DNA"/>
</dbReference>
<evidence type="ECO:0000313" key="17">
    <source>
        <dbReference type="EMBL" id="ADP83083.1"/>
    </source>
</evidence>
<dbReference type="PANTHER" id="PTHR43884">
    <property type="entry name" value="ACYL-COA DEHYDROGENASE"/>
    <property type="match status" value="1"/>
</dbReference>
<dbReference type="Gene3D" id="2.40.110.10">
    <property type="entry name" value="Butyryl-CoA Dehydrogenase, subunit A, domain 2"/>
    <property type="match status" value="1"/>
</dbReference>
<dbReference type="Pfam" id="PF02770">
    <property type="entry name" value="Acyl-CoA_dh_M"/>
    <property type="match status" value="1"/>
</dbReference>
<evidence type="ECO:0000256" key="9">
    <source>
        <dbReference type="ARBA" id="ARBA00034328"/>
    </source>
</evidence>
<evidence type="ECO:0000259" key="15">
    <source>
        <dbReference type="Pfam" id="PF02771"/>
    </source>
</evidence>